<dbReference type="PANTHER" id="PTHR33938:SF15">
    <property type="entry name" value="FERULOYL ESTERASE B-RELATED"/>
    <property type="match status" value="1"/>
</dbReference>
<evidence type="ECO:0000256" key="2">
    <source>
        <dbReference type="ARBA" id="ARBA00022487"/>
    </source>
</evidence>
<comment type="caution">
    <text evidence="10">The sequence shown here is derived from an EMBL/GenBank/DDBJ whole genome shotgun (WGS) entry which is preliminary data.</text>
</comment>
<keyword evidence="6" id="KW-0106">Calcium</keyword>
<name>A0ABW5BU80_9BACI</name>
<accession>A0ABW5BU80</accession>
<evidence type="ECO:0000313" key="10">
    <source>
        <dbReference type="EMBL" id="MFD2212363.1"/>
    </source>
</evidence>
<keyword evidence="7" id="KW-1015">Disulfide bond</keyword>
<dbReference type="RefSeq" id="WP_247342498.1">
    <property type="nucleotide sequence ID" value="NZ_CP095550.1"/>
</dbReference>
<comment type="similarity">
    <text evidence="1">Belongs to the tannase family.</text>
</comment>
<evidence type="ECO:0000256" key="3">
    <source>
        <dbReference type="ARBA" id="ARBA00022723"/>
    </source>
</evidence>
<evidence type="ECO:0000256" key="8">
    <source>
        <dbReference type="SAM" id="MobiDB-lite"/>
    </source>
</evidence>
<dbReference type="GO" id="GO:0016787">
    <property type="term" value="F:hydrolase activity"/>
    <property type="evidence" value="ECO:0007669"/>
    <property type="project" value="UniProtKB-KW"/>
</dbReference>
<evidence type="ECO:0000256" key="1">
    <source>
        <dbReference type="ARBA" id="ARBA00006249"/>
    </source>
</evidence>
<proteinExistence type="inferred from homology"/>
<protein>
    <submittedName>
        <fullName evidence="10">Tannase/feruloyl esterase family alpha/beta hydrolase</fullName>
    </submittedName>
</protein>
<sequence>MNKKKRFSILLTVVLVIMSLIPSSVFAESVSVLKVGESEKEENTNKPTTKGGAKDEIPQLAPAQPGNLKQCVNLLETFEFNNTTITSAELIADGTLSNAGKPVGEHCLVKGKMNERVSSVDGQTYAIGFEMRLPVEWAGRFLYQANGGADGNVVTANGSIGGGPLENGLQKGFAVISSDAGHTSAQNVGFGFDPQARLDFGYQAVGTLTPMAKSLIEAAYGREPDRSYIAGGSNGGRHTMVAASRYADQYDGFLAIAPGFNLPKSAVAQLWGVQQWAKVATDINNLETALPLAERQVIAEAILDRCDGLDRLNDGIVQDTERCQKVFSVERDVPTCELERDGTCLTVEQKQVVKDVFAGARTSSGEQIYTSFPFDPGLVHNGWGLWKFRISVALDPGTVSHIFLSPPEGFNGKTPPEYALSFDVDNKWQLIYESNDLYTESAMEFMTPPDPTNLDTLRNSGAKMIVAHGSSDGIFSSDDTRRWYKELDANYRNKADEFVRYFEVPGMGHVSGGPATDQFDGLGALIDWVEYGKAPDRIIATARGEGNPGGVNPEVPSTWAPDRSRPLCSYPLVARYKKGDPEVASSFECKPSSGGPGLNR</sequence>
<evidence type="ECO:0000256" key="5">
    <source>
        <dbReference type="ARBA" id="ARBA00022801"/>
    </source>
</evidence>
<evidence type="ECO:0000313" key="11">
    <source>
        <dbReference type="Proteomes" id="UP001597318"/>
    </source>
</evidence>
<feature type="region of interest" description="Disordered" evidence="8">
    <location>
        <begin position="36"/>
        <end position="60"/>
    </location>
</feature>
<dbReference type="SUPFAM" id="SSF53474">
    <property type="entry name" value="alpha/beta-Hydrolases"/>
    <property type="match status" value="1"/>
</dbReference>
<keyword evidence="11" id="KW-1185">Reference proteome</keyword>
<evidence type="ECO:0000256" key="9">
    <source>
        <dbReference type="SAM" id="SignalP"/>
    </source>
</evidence>
<dbReference type="Pfam" id="PF07519">
    <property type="entry name" value="Tannase"/>
    <property type="match status" value="1"/>
</dbReference>
<evidence type="ECO:0000256" key="4">
    <source>
        <dbReference type="ARBA" id="ARBA00022729"/>
    </source>
</evidence>
<keyword evidence="5 10" id="KW-0378">Hydrolase</keyword>
<evidence type="ECO:0000256" key="6">
    <source>
        <dbReference type="ARBA" id="ARBA00022837"/>
    </source>
</evidence>
<dbReference type="Proteomes" id="UP001597318">
    <property type="component" value="Unassembled WGS sequence"/>
</dbReference>
<dbReference type="InterPro" id="IPR029058">
    <property type="entry name" value="AB_hydrolase_fold"/>
</dbReference>
<evidence type="ECO:0000256" key="7">
    <source>
        <dbReference type="ARBA" id="ARBA00023157"/>
    </source>
</evidence>
<feature type="signal peptide" evidence="9">
    <location>
        <begin position="1"/>
        <end position="27"/>
    </location>
</feature>
<gene>
    <name evidence="10" type="ORF">ACFSKK_01400</name>
</gene>
<feature type="chain" id="PRO_5046754918" evidence="9">
    <location>
        <begin position="28"/>
        <end position="600"/>
    </location>
</feature>
<keyword evidence="3" id="KW-0479">Metal-binding</keyword>
<reference evidence="11" key="1">
    <citation type="journal article" date="2019" name="Int. J. Syst. Evol. Microbiol.">
        <title>The Global Catalogue of Microorganisms (GCM) 10K type strain sequencing project: providing services to taxonomists for standard genome sequencing and annotation.</title>
        <authorList>
            <consortium name="The Broad Institute Genomics Platform"/>
            <consortium name="The Broad Institute Genome Sequencing Center for Infectious Disease"/>
            <person name="Wu L."/>
            <person name="Ma J."/>
        </authorList>
    </citation>
    <scope>NUCLEOTIDE SEQUENCE [LARGE SCALE GENOMIC DNA]</scope>
    <source>
        <strain evidence="11">CGMCC 1.15474</strain>
    </source>
</reference>
<keyword evidence="4 9" id="KW-0732">Signal</keyword>
<organism evidence="10 11">
    <name type="scientific">Metabacillus endolithicus</name>
    <dbReference type="NCBI Taxonomy" id="1535204"/>
    <lineage>
        <taxon>Bacteria</taxon>
        <taxon>Bacillati</taxon>
        <taxon>Bacillota</taxon>
        <taxon>Bacilli</taxon>
        <taxon>Bacillales</taxon>
        <taxon>Bacillaceae</taxon>
        <taxon>Metabacillus</taxon>
    </lineage>
</organism>
<dbReference type="PANTHER" id="PTHR33938">
    <property type="entry name" value="FERULOYL ESTERASE B-RELATED"/>
    <property type="match status" value="1"/>
</dbReference>
<keyword evidence="2" id="KW-0719">Serine esterase</keyword>
<dbReference type="EMBL" id="JBHUIK010000001">
    <property type="protein sequence ID" value="MFD2212363.1"/>
    <property type="molecule type" value="Genomic_DNA"/>
</dbReference>
<dbReference type="InterPro" id="IPR011118">
    <property type="entry name" value="Tannase/feruloyl_esterase"/>
</dbReference>
<dbReference type="Gene3D" id="3.40.50.1820">
    <property type="entry name" value="alpha/beta hydrolase"/>
    <property type="match status" value="1"/>
</dbReference>